<dbReference type="Proteomes" id="UP001320159">
    <property type="component" value="Unassembled WGS sequence"/>
</dbReference>
<dbReference type="SUPFAM" id="SSF51161">
    <property type="entry name" value="Trimeric LpxA-like enzymes"/>
    <property type="match status" value="1"/>
</dbReference>
<dbReference type="RefSeq" id="WP_230741548.1">
    <property type="nucleotide sequence ID" value="NZ_PGCK01000004.1"/>
</dbReference>
<dbReference type="AlphaFoldDB" id="A0AAP2RCE6"/>
<evidence type="ECO:0000313" key="2">
    <source>
        <dbReference type="Proteomes" id="UP001320159"/>
    </source>
</evidence>
<dbReference type="InterPro" id="IPR011004">
    <property type="entry name" value="Trimer_LpxA-like_sf"/>
</dbReference>
<sequence>MAEGMDRASIRAHKDSNTLIVMKNSNYTRPITHRVNVITGMNSRCLEHMNIDGNLELGKSAQILGNVRANKVILGPGSLITGDLLVDGDLVALDRSRVLGKVLCNGSAFVRPGVKFGSIEAAGLIEVYGKNPSPNMKGKVVVNKQE</sequence>
<reference evidence="1 2" key="1">
    <citation type="submission" date="2017-11" db="EMBL/GenBank/DDBJ databases">
        <title>Isolation and Characterization of Family Methanocellaceae Species from Potential Methane Hydrate Area Offshore Southwestern Taiwan.</title>
        <authorList>
            <person name="Zhang W.-L."/>
            <person name="Chen W.-C."/>
            <person name="Lai M.-C."/>
            <person name="Chen S.-C."/>
        </authorList>
    </citation>
    <scope>NUCLEOTIDE SEQUENCE [LARGE SCALE GENOMIC DNA]</scope>
    <source>
        <strain evidence="1 2">CWC-04</strain>
    </source>
</reference>
<evidence type="ECO:0008006" key="3">
    <source>
        <dbReference type="Google" id="ProtNLM"/>
    </source>
</evidence>
<proteinExistence type="predicted"/>
<gene>
    <name evidence="1" type="ORF">CUJ83_06845</name>
</gene>
<organism evidence="1 2">
    <name type="scientific">Methanooceanicella nereidis</name>
    <dbReference type="NCBI Taxonomy" id="2052831"/>
    <lineage>
        <taxon>Archaea</taxon>
        <taxon>Methanobacteriati</taxon>
        <taxon>Methanobacteriota</taxon>
        <taxon>Stenosarchaea group</taxon>
        <taxon>Methanomicrobia</taxon>
        <taxon>Methanocellales</taxon>
        <taxon>Methanocellaceae</taxon>
        <taxon>Methanooceanicella</taxon>
    </lineage>
</organism>
<accession>A0AAP2RCE6</accession>
<evidence type="ECO:0000313" key="1">
    <source>
        <dbReference type="EMBL" id="MCD1294714.1"/>
    </source>
</evidence>
<comment type="caution">
    <text evidence="1">The sequence shown here is derived from an EMBL/GenBank/DDBJ whole genome shotgun (WGS) entry which is preliminary data.</text>
</comment>
<dbReference type="EMBL" id="PGCK01000004">
    <property type="protein sequence ID" value="MCD1294714.1"/>
    <property type="molecule type" value="Genomic_DNA"/>
</dbReference>
<protein>
    <recommendedName>
        <fullName evidence="3">Polymer-forming protein</fullName>
    </recommendedName>
</protein>
<keyword evidence="2" id="KW-1185">Reference proteome</keyword>
<name>A0AAP2RCE6_9EURY</name>